<dbReference type="InterPro" id="IPR000259">
    <property type="entry name" value="Adhesion_dom_fimbrial"/>
</dbReference>
<evidence type="ECO:0000313" key="4">
    <source>
        <dbReference type="Proteomes" id="UP000594467"/>
    </source>
</evidence>
<evidence type="ECO:0000313" key="3">
    <source>
        <dbReference type="EMBL" id="QPL33320.1"/>
    </source>
</evidence>
<dbReference type="Pfam" id="PF00419">
    <property type="entry name" value="Fimbrial"/>
    <property type="match status" value="1"/>
</dbReference>
<protein>
    <submittedName>
        <fullName evidence="3">Fimbrial protein</fullName>
    </submittedName>
</protein>
<feature type="chain" id="PRO_5040293445" evidence="1">
    <location>
        <begin position="24"/>
        <end position="323"/>
    </location>
</feature>
<dbReference type="Proteomes" id="UP000594467">
    <property type="component" value="Chromosome"/>
</dbReference>
<feature type="domain" description="Fimbrial-type adhesion" evidence="2">
    <location>
        <begin position="188"/>
        <end position="320"/>
    </location>
</feature>
<accession>A0A9Q6VPB3</accession>
<dbReference type="Gene3D" id="2.60.40.1090">
    <property type="entry name" value="Fimbrial-type adhesion domain"/>
    <property type="match status" value="2"/>
</dbReference>
<evidence type="ECO:0000256" key="1">
    <source>
        <dbReference type="SAM" id="SignalP"/>
    </source>
</evidence>
<dbReference type="EMBL" id="CP065202">
    <property type="protein sequence ID" value="QPL33320.1"/>
    <property type="molecule type" value="Genomic_DNA"/>
</dbReference>
<name>A0A9Q6VPB3_PSEFR</name>
<dbReference type="InterPro" id="IPR008966">
    <property type="entry name" value="Adhesion_dom_sf"/>
</dbReference>
<dbReference type="InterPro" id="IPR036937">
    <property type="entry name" value="Adhesion_dom_fimbrial_sf"/>
</dbReference>
<organism evidence="3 4">
    <name type="scientific">Pseudomonas fragi</name>
    <dbReference type="NCBI Taxonomy" id="296"/>
    <lineage>
        <taxon>Bacteria</taxon>
        <taxon>Pseudomonadati</taxon>
        <taxon>Pseudomonadota</taxon>
        <taxon>Gammaproteobacteria</taxon>
        <taxon>Pseudomonadales</taxon>
        <taxon>Pseudomonadaceae</taxon>
        <taxon>Pseudomonas</taxon>
    </lineage>
</organism>
<gene>
    <name evidence="3" type="ORF">I5R27_09620</name>
</gene>
<proteinExistence type="predicted"/>
<dbReference type="GO" id="GO:0007155">
    <property type="term" value="P:cell adhesion"/>
    <property type="evidence" value="ECO:0007669"/>
    <property type="project" value="InterPro"/>
</dbReference>
<dbReference type="AlphaFoldDB" id="A0A9Q6VPB3"/>
<reference evidence="3 4" key="1">
    <citation type="submission" date="2020-11" db="EMBL/GenBank/DDBJ databases">
        <title>The Complete Genome of Pseudomonas fragi A13BB.</title>
        <authorList>
            <person name="Awolope O.K."/>
            <person name="O'Driscoll N.H."/>
            <person name="Di Salvo A."/>
            <person name="Lamb A.J."/>
        </authorList>
    </citation>
    <scope>NUCLEOTIDE SEQUENCE [LARGE SCALE GENOMIC DNA]</scope>
    <source>
        <strain evidence="3 4">A13BB</strain>
    </source>
</reference>
<dbReference type="RefSeq" id="WP_157665691.1">
    <property type="nucleotide sequence ID" value="NZ_CP021132.1"/>
</dbReference>
<keyword evidence="1" id="KW-0732">Signal</keyword>
<evidence type="ECO:0000259" key="2">
    <source>
        <dbReference type="Pfam" id="PF00419"/>
    </source>
</evidence>
<feature type="signal peptide" evidence="1">
    <location>
        <begin position="1"/>
        <end position="23"/>
    </location>
</feature>
<dbReference type="SUPFAM" id="SSF49401">
    <property type="entry name" value="Bacterial adhesins"/>
    <property type="match status" value="1"/>
</dbReference>
<sequence>MADITMKYLTGFILLLLMQNAYAAHCRVDGGPWVDMKTSPLDVQVDLRLDNSAGKVTMSGYSVQCMHGFPGWYPDSSRQYFSTYPGGFVPGPGVMNYSSGMDILGALYPWPVSAGRYLALHDRMTPVVDLPVKVYFVIPSAPGQFIRITAGTLLAVVLANVTYNFDSPDYPAYQLRVNLIARNSIDSSPSTCVINNNLPIDIDFGSVDPVAVGTSIFDTPFKKNFRLNYNCEGPAVNSPIAVKWQAIPSAFHPHAVTTSKQNVGVLLFRPDSSALVGPGGEIRDTITNSTGSTDVSFALVKKPDTFPDAGPFTASGTLTLMLP</sequence>
<dbReference type="GO" id="GO:0009289">
    <property type="term" value="C:pilus"/>
    <property type="evidence" value="ECO:0007669"/>
    <property type="project" value="InterPro"/>
</dbReference>